<gene>
    <name evidence="2" type="ORF">FJD38_02075</name>
</gene>
<keyword evidence="3" id="KW-1185">Reference proteome</keyword>
<evidence type="ECO:0000313" key="3">
    <source>
        <dbReference type="Proteomes" id="UP000318428"/>
    </source>
</evidence>
<feature type="signal peptide" evidence="1">
    <location>
        <begin position="1"/>
        <end position="25"/>
    </location>
</feature>
<dbReference type="Proteomes" id="UP000318428">
    <property type="component" value="Unassembled WGS sequence"/>
</dbReference>
<reference evidence="2 3" key="1">
    <citation type="submission" date="2019-06" db="EMBL/GenBank/DDBJ databases">
        <title>Pseudomonas bimorpha sp. nov. isolated from bovine raw milk and skim milk concentrate.</title>
        <authorList>
            <person name="Hofmann K."/>
            <person name="Huptas C."/>
            <person name="Doll E."/>
            <person name="Scherer S."/>
            <person name="Wenning M."/>
        </authorList>
    </citation>
    <scope>NUCLEOTIDE SEQUENCE [LARGE SCALE GENOMIC DNA]</scope>
    <source>
        <strain evidence="2 3">DSM 108989</strain>
    </source>
</reference>
<keyword evidence="1" id="KW-0732">Signal</keyword>
<protein>
    <submittedName>
        <fullName evidence="2">Uncharacterized protein</fullName>
    </submittedName>
</protein>
<accession>A0ABY3GL65</accession>
<organism evidence="2 3">
    <name type="scientific">Pseudomonas saxonica</name>
    <dbReference type="NCBI Taxonomy" id="2600598"/>
    <lineage>
        <taxon>Bacteria</taxon>
        <taxon>Pseudomonadati</taxon>
        <taxon>Pseudomonadota</taxon>
        <taxon>Gammaproteobacteria</taxon>
        <taxon>Pseudomonadales</taxon>
        <taxon>Pseudomonadaceae</taxon>
        <taxon>Pseudomonas</taxon>
    </lineage>
</organism>
<feature type="chain" id="PRO_5045070660" evidence="1">
    <location>
        <begin position="26"/>
        <end position="176"/>
    </location>
</feature>
<dbReference type="EMBL" id="VFIO01000001">
    <property type="protein sequence ID" value="TWR92431.1"/>
    <property type="molecule type" value="Genomic_DNA"/>
</dbReference>
<dbReference type="RefSeq" id="WP_122784513.1">
    <property type="nucleotide sequence ID" value="NZ_VFIO01000001.1"/>
</dbReference>
<sequence>MLHFKKPFNSMFVLMLMALTSLSSATPLETTKQNRGIIHFLNDKYEEKCTLAVPEFNQIFNFGASNEYCENNMVTAFWLEDVPSATLINFHSAESCSDGLSKDNFFIKFKTVKEPTDWGTPNNVTTVDGLRNLREGWLLPKKNVRIESTFVGADFNNKSLNEQLSCVYIERSQPVN</sequence>
<comment type="caution">
    <text evidence="2">The sequence shown here is derived from an EMBL/GenBank/DDBJ whole genome shotgun (WGS) entry which is preliminary data.</text>
</comment>
<name>A0ABY3GL65_9PSED</name>
<evidence type="ECO:0000256" key="1">
    <source>
        <dbReference type="SAM" id="SignalP"/>
    </source>
</evidence>
<evidence type="ECO:0000313" key="2">
    <source>
        <dbReference type="EMBL" id="TWR92431.1"/>
    </source>
</evidence>
<proteinExistence type="predicted"/>